<dbReference type="SUPFAM" id="SSF103481">
    <property type="entry name" value="Multidrug resistance efflux transporter EmrE"/>
    <property type="match status" value="1"/>
</dbReference>
<keyword evidence="2" id="KW-0813">Transport</keyword>
<comment type="caution">
    <text evidence="9">The sequence shown here is derived from an EMBL/GenBank/DDBJ whole genome shotgun (WGS) entry which is preliminary data.</text>
</comment>
<feature type="transmembrane region" description="Helical" evidence="8">
    <location>
        <begin position="6"/>
        <end position="24"/>
    </location>
</feature>
<evidence type="ECO:0000256" key="3">
    <source>
        <dbReference type="ARBA" id="ARBA00022475"/>
    </source>
</evidence>
<dbReference type="PANTHER" id="PTHR30561">
    <property type="entry name" value="SMR FAMILY PROTON-DEPENDENT DRUG EFFLUX TRANSPORTER SUGE"/>
    <property type="match status" value="1"/>
</dbReference>
<keyword evidence="6 8" id="KW-0472">Membrane</keyword>
<feature type="transmembrane region" description="Helical" evidence="8">
    <location>
        <begin position="89"/>
        <end position="106"/>
    </location>
</feature>
<keyword evidence="3" id="KW-1003">Cell membrane</keyword>
<evidence type="ECO:0000256" key="6">
    <source>
        <dbReference type="ARBA" id="ARBA00023136"/>
    </source>
</evidence>
<reference evidence="9" key="1">
    <citation type="submission" date="2022-01" db="EMBL/GenBank/DDBJ databases">
        <authorList>
            <person name="Criscuolo A."/>
        </authorList>
    </citation>
    <scope>NUCLEOTIDE SEQUENCE</scope>
    <source>
        <strain evidence="9">CIP111893</strain>
    </source>
</reference>
<comment type="similarity">
    <text evidence="7">Belongs to the drug/metabolite transporter (DMT) superfamily. Small multidrug resistance (SMR) (TC 2.A.7.1) family.</text>
</comment>
<dbReference type="EMBL" id="CAKMMF010000008">
    <property type="protein sequence ID" value="CAH1202758.1"/>
    <property type="molecule type" value="Genomic_DNA"/>
</dbReference>
<keyword evidence="10" id="KW-1185">Reference proteome</keyword>
<evidence type="ECO:0000256" key="8">
    <source>
        <dbReference type="SAM" id="Phobius"/>
    </source>
</evidence>
<evidence type="ECO:0000256" key="7">
    <source>
        <dbReference type="RuleBase" id="RU003942"/>
    </source>
</evidence>
<protein>
    <submittedName>
        <fullName evidence="9">Multidrug resistance protein EbrA</fullName>
    </submittedName>
</protein>
<dbReference type="Proteomes" id="UP000838686">
    <property type="component" value="Unassembled WGS sequence"/>
</dbReference>
<name>A0ABM9C3B1_9BACL</name>
<proteinExistence type="inferred from homology"/>
<dbReference type="InterPro" id="IPR045324">
    <property type="entry name" value="Small_multidrug_res"/>
</dbReference>
<comment type="subcellular location">
    <subcellularLocation>
        <location evidence="1 7">Cell membrane</location>
        <topology evidence="1 7">Multi-pass membrane protein</topology>
    </subcellularLocation>
</comment>
<dbReference type="InterPro" id="IPR037185">
    <property type="entry name" value="EmrE-like"/>
</dbReference>
<evidence type="ECO:0000256" key="4">
    <source>
        <dbReference type="ARBA" id="ARBA00022692"/>
    </source>
</evidence>
<evidence type="ECO:0000256" key="5">
    <source>
        <dbReference type="ARBA" id="ARBA00022989"/>
    </source>
</evidence>
<dbReference type="Gene3D" id="1.10.3730.20">
    <property type="match status" value="1"/>
</dbReference>
<dbReference type="PANTHER" id="PTHR30561:SF1">
    <property type="entry name" value="MULTIDRUG TRANSPORTER EMRE"/>
    <property type="match status" value="1"/>
</dbReference>
<dbReference type="InterPro" id="IPR000390">
    <property type="entry name" value="Small_drug/metabolite_transptr"/>
</dbReference>
<organism evidence="9 10">
    <name type="scientific">Paenibacillus plantiphilus</name>
    <dbReference type="NCBI Taxonomy" id="2905650"/>
    <lineage>
        <taxon>Bacteria</taxon>
        <taxon>Bacillati</taxon>
        <taxon>Bacillota</taxon>
        <taxon>Bacilli</taxon>
        <taxon>Bacillales</taxon>
        <taxon>Paenibacillaceae</taxon>
        <taxon>Paenibacillus</taxon>
    </lineage>
</organism>
<feature type="transmembrane region" description="Helical" evidence="8">
    <location>
        <begin position="61"/>
        <end position="80"/>
    </location>
</feature>
<sequence>MLNSYFLLAIAILAEVFGSSMLKVSNGFKKLFPSIGVIIGMGLALYCLSLALKAIPLGTAYAIWSGVGTALTALIGVIVYKEGFSFKKLAGLALIVGGVVIMKLTGGSH</sequence>
<keyword evidence="5 8" id="KW-1133">Transmembrane helix</keyword>
<evidence type="ECO:0000313" key="9">
    <source>
        <dbReference type="EMBL" id="CAH1202758.1"/>
    </source>
</evidence>
<feature type="transmembrane region" description="Helical" evidence="8">
    <location>
        <begin position="31"/>
        <end position="55"/>
    </location>
</feature>
<evidence type="ECO:0000256" key="2">
    <source>
        <dbReference type="ARBA" id="ARBA00022448"/>
    </source>
</evidence>
<dbReference type="Pfam" id="PF00893">
    <property type="entry name" value="Multi_Drug_Res"/>
    <property type="match status" value="1"/>
</dbReference>
<evidence type="ECO:0000256" key="1">
    <source>
        <dbReference type="ARBA" id="ARBA00004651"/>
    </source>
</evidence>
<gene>
    <name evidence="9" type="primary">ebrA</name>
    <name evidence="9" type="ORF">PAECIP111893_01919</name>
</gene>
<evidence type="ECO:0000313" key="10">
    <source>
        <dbReference type="Proteomes" id="UP000838686"/>
    </source>
</evidence>
<accession>A0ABM9C3B1</accession>
<keyword evidence="4 7" id="KW-0812">Transmembrane</keyword>